<dbReference type="AlphaFoldDB" id="A0A7T8KBW7"/>
<accession>A0A7T8KBW7</accession>
<evidence type="ECO:0000313" key="3">
    <source>
        <dbReference type="Proteomes" id="UP000595437"/>
    </source>
</evidence>
<feature type="compositionally biased region" description="Basic residues" evidence="1">
    <location>
        <begin position="1"/>
        <end position="13"/>
    </location>
</feature>
<sequence length="80" mass="9186">MLSPRPPKKKKKKPAEENKAPNPSQDNPISQLYEYCKRVKSRAHLYDNSRESTGAPSHRSEIHPEESGVYAPGRRSWKDI</sequence>
<feature type="region of interest" description="Disordered" evidence="1">
    <location>
        <begin position="1"/>
        <end position="31"/>
    </location>
</feature>
<evidence type="ECO:0000313" key="2">
    <source>
        <dbReference type="EMBL" id="QQP53067.1"/>
    </source>
</evidence>
<protein>
    <submittedName>
        <fullName evidence="2">Uncharacterized protein</fullName>
    </submittedName>
</protein>
<dbReference type="EMBL" id="CP045892">
    <property type="protein sequence ID" value="QQP53067.1"/>
    <property type="molecule type" value="Genomic_DNA"/>
</dbReference>
<gene>
    <name evidence="2" type="ORF">FKW44_005407</name>
</gene>
<organism evidence="2 3">
    <name type="scientific">Caligus rogercresseyi</name>
    <name type="common">Sea louse</name>
    <dbReference type="NCBI Taxonomy" id="217165"/>
    <lineage>
        <taxon>Eukaryota</taxon>
        <taxon>Metazoa</taxon>
        <taxon>Ecdysozoa</taxon>
        <taxon>Arthropoda</taxon>
        <taxon>Crustacea</taxon>
        <taxon>Multicrustacea</taxon>
        <taxon>Hexanauplia</taxon>
        <taxon>Copepoda</taxon>
        <taxon>Siphonostomatoida</taxon>
        <taxon>Caligidae</taxon>
        <taxon>Caligus</taxon>
    </lineage>
</organism>
<proteinExistence type="predicted"/>
<keyword evidence="3" id="KW-1185">Reference proteome</keyword>
<dbReference type="Proteomes" id="UP000595437">
    <property type="component" value="Chromosome 3"/>
</dbReference>
<reference evidence="3" key="1">
    <citation type="submission" date="2021-01" db="EMBL/GenBank/DDBJ databases">
        <title>Caligus Genome Assembly.</title>
        <authorList>
            <person name="Gallardo-Escarate C."/>
        </authorList>
    </citation>
    <scope>NUCLEOTIDE SEQUENCE [LARGE SCALE GENOMIC DNA]</scope>
</reference>
<evidence type="ECO:0000256" key="1">
    <source>
        <dbReference type="SAM" id="MobiDB-lite"/>
    </source>
</evidence>
<name>A0A7T8KBW7_CALRO</name>
<feature type="region of interest" description="Disordered" evidence="1">
    <location>
        <begin position="45"/>
        <end position="80"/>
    </location>
</feature>